<proteinExistence type="predicted"/>
<accession>A0A4R5DN01</accession>
<dbReference type="Proteomes" id="UP000294850">
    <property type="component" value="Unassembled WGS sequence"/>
</dbReference>
<keyword evidence="2" id="KW-1185">Reference proteome</keyword>
<reference evidence="1 2" key="1">
    <citation type="submission" date="2019-03" db="EMBL/GenBank/DDBJ databases">
        <title>Dyadobacter AR-3-6 sp. nov., isolated from arctic soil.</title>
        <authorList>
            <person name="Chaudhary D.K."/>
        </authorList>
    </citation>
    <scope>NUCLEOTIDE SEQUENCE [LARGE SCALE GENOMIC DNA]</scope>
    <source>
        <strain evidence="1 2">AR-3-6</strain>
    </source>
</reference>
<dbReference type="RefSeq" id="WP_131958812.1">
    <property type="nucleotide sequence ID" value="NZ_SMFL01000004.1"/>
</dbReference>
<dbReference type="AlphaFoldDB" id="A0A4R5DN01"/>
<dbReference type="InterPro" id="IPR019226">
    <property type="entry name" value="DUF2158"/>
</dbReference>
<dbReference type="OrthoDB" id="1264301at2"/>
<protein>
    <submittedName>
        <fullName evidence="1">DUF2158 domain-containing protein</fullName>
    </submittedName>
</protein>
<sequence>MADDAKFKIGDTIRLKSGGPLMTVSEVYKSDPAFGEAIWFTTSEATGVCKMSVIFKTVDLITAS</sequence>
<comment type="caution">
    <text evidence="1">The sequence shown here is derived from an EMBL/GenBank/DDBJ whole genome shotgun (WGS) entry which is preliminary data.</text>
</comment>
<dbReference type="Pfam" id="PF09926">
    <property type="entry name" value="DUF2158"/>
    <property type="match status" value="1"/>
</dbReference>
<name>A0A4R5DN01_9BACT</name>
<organism evidence="1 2">
    <name type="scientific">Dyadobacter psychrotolerans</name>
    <dbReference type="NCBI Taxonomy" id="2541721"/>
    <lineage>
        <taxon>Bacteria</taxon>
        <taxon>Pseudomonadati</taxon>
        <taxon>Bacteroidota</taxon>
        <taxon>Cytophagia</taxon>
        <taxon>Cytophagales</taxon>
        <taxon>Spirosomataceae</taxon>
        <taxon>Dyadobacter</taxon>
    </lineage>
</organism>
<evidence type="ECO:0000313" key="2">
    <source>
        <dbReference type="Proteomes" id="UP000294850"/>
    </source>
</evidence>
<dbReference type="EMBL" id="SMFL01000004">
    <property type="protein sequence ID" value="TDE15549.1"/>
    <property type="molecule type" value="Genomic_DNA"/>
</dbReference>
<gene>
    <name evidence="1" type="ORF">E0F88_13680</name>
</gene>
<evidence type="ECO:0000313" key="1">
    <source>
        <dbReference type="EMBL" id="TDE15549.1"/>
    </source>
</evidence>